<dbReference type="InterPro" id="IPR038973">
    <property type="entry name" value="MutL/Mlh/Pms-like"/>
</dbReference>
<keyword evidence="4" id="KW-0234">DNA repair</keyword>
<dbReference type="SUPFAM" id="SSF54211">
    <property type="entry name" value="Ribosomal protein S5 domain 2-like"/>
    <property type="match status" value="1"/>
</dbReference>
<keyword evidence="3" id="KW-0227">DNA damage</keyword>
<gene>
    <name evidence="7" type="primary">mlh1</name>
    <name evidence="7" type="ORF">MCUN1_003321</name>
</gene>
<dbReference type="Proteomes" id="UP001219933">
    <property type="component" value="Chromosome 5"/>
</dbReference>
<sequence>METRPIQLLSEDVVNRIAAGEVVQDGGIKLLQIQDNGCGIPYEDLPLVCQRFATSKLRTYDDLEAMSTFGFRGEALASISFVSASLSVVSKTARQRCAYRCVYADRAMYANGVLVPPKPGQSADPQPTAGTNGTTITAVDLFYNAPQRRRALRSATDEYSRILDVASKYAVHYGGRGIGMSCKKVGSNALDLNMPSNPSTTTVDAIRTVYGGALVRDLVHVPPTSSTALGFECEGWISTANYVAKKTAFLCFINNRLVDVPSLKRSLESMYAQVLPKGRSPWIYMRLDIEPHRVDVNVHPTKKEVHFTDEDEIVELITSHAQCVLSQHASVRVVSLASSPNHTQVLPLPPSRYDPRHLVRVDHNAQTLEAVVPARRKRDDDDQVRRESQCSLTSVQNLRERIEQERHPALTDIMQNHTFVGIVDLQELSLIQHNTRLYLVNHAVAIEEFAYQLAVRQFGDMPRVMLDPPPSIPELIGIGYDLEDADEEKERLGLSRDEVVSRIAAVLSAHSDMLDDYFAMRISDGRLEMMPALLPNYESFGLPIERLPTLLFRLGPQVDWDDEERCFEGICREIAYAHVPTAGSAAGGATANAAESACAASDPAWLIQHVWFAHMSGSRARFLPPRRIQGDVIQVANLPDLYRVFERC</sequence>
<evidence type="ECO:0000259" key="6">
    <source>
        <dbReference type="SMART" id="SM01340"/>
    </source>
</evidence>
<evidence type="ECO:0000256" key="2">
    <source>
        <dbReference type="ARBA" id="ARBA00006082"/>
    </source>
</evidence>
<comment type="subcellular location">
    <subcellularLocation>
        <location evidence="1">Nucleus</location>
    </subcellularLocation>
</comment>
<dbReference type="GO" id="GO:0006298">
    <property type="term" value="P:mismatch repair"/>
    <property type="evidence" value="ECO:0007669"/>
    <property type="project" value="InterPro"/>
</dbReference>
<dbReference type="InterPro" id="IPR013507">
    <property type="entry name" value="DNA_mismatch_S5_2-like"/>
</dbReference>
<dbReference type="FunFam" id="3.30.230.10:FF:000014">
    <property type="entry name" value="DNA mismatch repair protein Mlh1"/>
    <property type="match status" value="1"/>
</dbReference>
<keyword evidence="8" id="KW-1185">Reference proteome</keyword>
<dbReference type="InterPro" id="IPR032189">
    <property type="entry name" value="Mlh1_C"/>
</dbReference>
<dbReference type="GO" id="GO:0005524">
    <property type="term" value="F:ATP binding"/>
    <property type="evidence" value="ECO:0007669"/>
    <property type="project" value="InterPro"/>
</dbReference>
<name>A0AAF0F171_9BASI</name>
<dbReference type="GO" id="GO:0032389">
    <property type="term" value="C:MutLalpha complex"/>
    <property type="evidence" value="ECO:0007669"/>
    <property type="project" value="TreeGrafter"/>
</dbReference>
<dbReference type="InterPro" id="IPR020568">
    <property type="entry name" value="Ribosomal_Su5_D2-typ_SF"/>
</dbReference>
<proteinExistence type="inferred from homology"/>
<dbReference type="GO" id="GO:0030983">
    <property type="term" value="F:mismatched DNA binding"/>
    <property type="evidence" value="ECO:0007669"/>
    <property type="project" value="InterPro"/>
</dbReference>
<evidence type="ECO:0000256" key="1">
    <source>
        <dbReference type="ARBA" id="ARBA00004123"/>
    </source>
</evidence>
<dbReference type="InterPro" id="IPR036890">
    <property type="entry name" value="HATPase_C_sf"/>
</dbReference>
<dbReference type="InterPro" id="IPR014762">
    <property type="entry name" value="DNA_mismatch_repair_CS"/>
</dbReference>
<evidence type="ECO:0000256" key="4">
    <source>
        <dbReference type="ARBA" id="ARBA00023204"/>
    </source>
</evidence>
<dbReference type="Pfam" id="PF16413">
    <property type="entry name" value="Mlh1_C"/>
    <property type="match status" value="1"/>
</dbReference>
<dbReference type="Gene3D" id="3.30.230.10">
    <property type="match status" value="1"/>
</dbReference>
<dbReference type="InterPro" id="IPR002099">
    <property type="entry name" value="MutL/Mlh/PMS"/>
</dbReference>
<evidence type="ECO:0000256" key="3">
    <source>
        <dbReference type="ARBA" id="ARBA00022763"/>
    </source>
</evidence>
<dbReference type="PANTHER" id="PTHR10073">
    <property type="entry name" value="DNA MISMATCH REPAIR PROTEIN MLH, PMS, MUTL"/>
    <property type="match status" value="1"/>
</dbReference>
<dbReference type="SUPFAM" id="SSF55874">
    <property type="entry name" value="ATPase domain of HSP90 chaperone/DNA topoisomerase II/histidine kinase"/>
    <property type="match status" value="1"/>
</dbReference>
<dbReference type="SMART" id="SM01340">
    <property type="entry name" value="DNA_mis_repair"/>
    <property type="match status" value="1"/>
</dbReference>
<accession>A0AAF0F171</accession>
<reference evidence="7" key="1">
    <citation type="submission" date="2023-03" db="EMBL/GenBank/DDBJ databases">
        <title>Mating type loci evolution in Malassezia.</title>
        <authorList>
            <person name="Coelho M.A."/>
        </authorList>
    </citation>
    <scope>NUCLEOTIDE SEQUENCE</scope>
    <source>
        <strain evidence="7">CBS 11721</strain>
    </source>
</reference>
<dbReference type="Pfam" id="PF01119">
    <property type="entry name" value="DNA_mis_repair"/>
    <property type="match status" value="1"/>
</dbReference>
<evidence type="ECO:0000256" key="5">
    <source>
        <dbReference type="ARBA" id="ARBA00023242"/>
    </source>
</evidence>
<dbReference type="Gene3D" id="3.30.565.10">
    <property type="entry name" value="Histidine kinase-like ATPase, C-terminal domain"/>
    <property type="match status" value="1"/>
</dbReference>
<dbReference type="GO" id="GO:0061982">
    <property type="term" value="P:meiosis I cell cycle process"/>
    <property type="evidence" value="ECO:0007669"/>
    <property type="project" value="UniProtKB-ARBA"/>
</dbReference>
<dbReference type="GO" id="GO:0016887">
    <property type="term" value="F:ATP hydrolysis activity"/>
    <property type="evidence" value="ECO:0007669"/>
    <property type="project" value="InterPro"/>
</dbReference>
<protein>
    <submittedName>
        <fullName evidence="7">DNA mismatch repair protein Mlh1</fullName>
    </submittedName>
</protein>
<dbReference type="PANTHER" id="PTHR10073:SF12">
    <property type="entry name" value="DNA MISMATCH REPAIR PROTEIN MLH1"/>
    <property type="match status" value="1"/>
</dbReference>
<comment type="similarity">
    <text evidence="2">Belongs to the DNA mismatch repair MutL/HexB family.</text>
</comment>
<dbReference type="PROSITE" id="PS00058">
    <property type="entry name" value="DNA_MISMATCH_REPAIR_1"/>
    <property type="match status" value="1"/>
</dbReference>
<dbReference type="NCBIfam" id="TIGR00585">
    <property type="entry name" value="mutl"/>
    <property type="match status" value="1"/>
</dbReference>
<feature type="domain" description="DNA mismatch repair protein S5" evidence="6">
    <location>
        <begin position="206"/>
        <end position="326"/>
    </location>
</feature>
<evidence type="ECO:0000313" key="7">
    <source>
        <dbReference type="EMBL" id="WFD36442.1"/>
    </source>
</evidence>
<keyword evidence="5" id="KW-0539">Nucleus</keyword>
<dbReference type="InterPro" id="IPR014721">
    <property type="entry name" value="Ribsml_uS5_D2-typ_fold_subgr"/>
</dbReference>
<dbReference type="AlphaFoldDB" id="A0AAF0F171"/>
<evidence type="ECO:0000313" key="8">
    <source>
        <dbReference type="Proteomes" id="UP001219933"/>
    </source>
</evidence>
<dbReference type="GO" id="GO:0140664">
    <property type="term" value="F:ATP-dependent DNA damage sensor activity"/>
    <property type="evidence" value="ECO:0007669"/>
    <property type="project" value="InterPro"/>
</dbReference>
<organism evidence="7 8">
    <name type="scientific">Malassezia cuniculi</name>
    <dbReference type="NCBI Taxonomy" id="948313"/>
    <lineage>
        <taxon>Eukaryota</taxon>
        <taxon>Fungi</taxon>
        <taxon>Dikarya</taxon>
        <taxon>Basidiomycota</taxon>
        <taxon>Ustilaginomycotina</taxon>
        <taxon>Malasseziomycetes</taxon>
        <taxon>Malasseziales</taxon>
        <taxon>Malasseziaceae</taxon>
        <taxon>Malassezia</taxon>
    </lineage>
</organism>
<dbReference type="EMBL" id="CP119881">
    <property type="protein sequence ID" value="WFD36442.1"/>
    <property type="molecule type" value="Genomic_DNA"/>
</dbReference>